<dbReference type="EMBL" id="OV651818">
    <property type="protein sequence ID" value="CAH1112104.1"/>
    <property type="molecule type" value="Genomic_DNA"/>
</dbReference>
<evidence type="ECO:0000313" key="2">
    <source>
        <dbReference type="EMBL" id="CAH1112104.1"/>
    </source>
</evidence>
<sequence length="560" mass="65459">MLKPTQKLKCKDEKLHITKDVPDKDIELTLELEMDDEVKDIISCPEKYGNTMLDVTVIKPKLDKLYTAQKKIMSGEEVKKFIAAMSSSRPSSTSPTKQVPKDIKLNSDTPRNPSSKPKSPMEKFAPPPIPRNAGNRTDRTEGSTSEMDKEKIKQIYTASRTFAELNSFFECKNKNKRDQNLKPEEPCACKNCSIVGIVADSQKKPFANETTYVPSRLTNCPKKHSKEDINRKKTASNYKEENHMQCQYYFKHLSEKIRVLEDRIAAQEERSVAKDYFKKIISKVMNHISKVTNYASQIRMEIPCQTKQKRPSSREKYTQVNSKYVVNQQVHQEREKHISKDEPSTSTGTFWKWGEDILKPGIDIKNKIILLMEDTLNNLKKSKEKPKEEEIKQFVDQFSANLYKTVRQTGAHQKQEKIDLHTIINYRDNRDKSDKIKNMARRFAEEPVSVTYVNSKILRWKETETTFRFESDKESVNDQKKMQEIYKMEFMKTLKNTREEDKLKLWFSIWNQAIKNSQDKTDKVTIQIPDRRDPKKKHVEIAYTLGDLEYLLLGQKSRNR</sequence>
<name>A0A9P0D513_9CUCU</name>
<reference evidence="2" key="1">
    <citation type="submission" date="2022-01" db="EMBL/GenBank/DDBJ databases">
        <authorList>
            <person name="King R."/>
        </authorList>
    </citation>
    <scope>NUCLEOTIDE SEQUENCE</scope>
</reference>
<keyword evidence="3" id="KW-1185">Reference proteome</keyword>
<gene>
    <name evidence="2" type="ORF">PSYICH_LOCUS12438</name>
</gene>
<feature type="compositionally biased region" description="Low complexity" evidence="1">
    <location>
        <begin position="86"/>
        <end position="96"/>
    </location>
</feature>
<feature type="compositionally biased region" description="Basic and acidic residues" evidence="1">
    <location>
        <begin position="136"/>
        <end position="151"/>
    </location>
</feature>
<feature type="compositionally biased region" description="Polar residues" evidence="1">
    <location>
        <begin position="106"/>
        <end position="117"/>
    </location>
</feature>
<accession>A0A9P0D513</accession>
<organism evidence="2 3">
    <name type="scientific">Psylliodes chrysocephalus</name>
    <dbReference type="NCBI Taxonomy" id="3402493"/>
    <lineage>
        <taxon>Eukaryota</taxon>
        <taxon>Metazoa</taxon>
        <taxon>Ecdysozoa</taxon>
        <taxon>Arthropoda</taxon>
        <taxon>Hexapoda</taxon>
        <taxon>Insecta</taxon>
        <taxon>Pterygota</taxon>
        <taxon>Neoptera</taxon>
        <taxon>Endopterygota</taxon>
        <taxon>Coleoptera</taxon>
        <taxon>Polyphaga</taxon>
        <taxon>Cucujiformia</taxon>
        <taxon>Chrysomeloidea</taxon>
        <taxon>Chrysomelidae</taxon>
        <taxon>Galerucinae</taxon>
        <taxon>Alticini</taxon>
        <taxon>Psylliodes</taxon>
    </lineage>
</organism>
<feature type="region of interest" description="Disordered" evidence="1">
    <location>
        <begin position="85"/>
        <end position="151"/>
    </location>
</feature>
<protein>
    <submittedName>
        <fullName evidence="2">Uncharacterized protein</fullName>
    </submittedName>
</protein>
<evidence type="ECO:0000256" key="1">
    <source>
        <dbReference type="SAM" id="MobiDB-lite"/>
    </source>
</evidence>
<dbReference type="Proteomes" id="UP001153636">
    <property type="component" value="Chromosome 6"/>
</dbReference>
<evidence type="ECO:0000313" key="3">
    <source>
        <dbReference type="Proteomes" id="UP001153636"/>
    </source>
</evidence>
<dbReference type="AlphaFoldDB" id="A0A9P0D513"/>
<dbReference type="OrthoDB" id="6691447at2759"/>
<proteinExistence type="predicted"/>